<dbReference type="SMART" id="SM01026">
    <property type="entry name" value="Beach"/>
    <property type="match status" value="1"/>
</dbReference>
<proteinExistence type="predicted"/>
<dbReference type="PANTHER" id="PTHR13743">
    <property type="entry name" value="BEIGE/BEACH-RELATED"/>
    <property type="match status" value="1"/>
</dbReference>
<dbReference type="CDD" id="cd06071">
    <property type="entry name" value="Beach"/>
    <property type="match status" value="1"/>
</dbReference>
<reference evidence="3" key="1">
    <citation type="submission" date="2016-10" db="EMBL/GenBank/DDBJ databases">
        <authorList>
            <person name="Benchimol M."/>
            <person name="Almeida L.G."/>
            <person name="Vasconcelos A.T."/>
            <person name="Perreira-Neves A."/>
            <person name="Rosa I.A."/>
            <person name="Tasca T."/>
            <person name="Bogo M.R."/>
            <person name="de Souza W."/>
        </authorList>
    </citation>
    <scope>NUCLEOTIDE SEQUENCE [LARGE SCALE GENOMIC DNA]</scope>
    <source>
        <strain evidence="3">K</strain>
    </source>
</reference>
<feature type="domain" description="BEACH" evidence="1">
    <location>
        <begin position="1872"/>
        <end position="2187"/>
    </location>
</feature>
<name>A0A1J4K2H2_9EUKA</name>
<evidence type="ECO:0000313" key="4">
    <source>
        <dbReference type="Proteomes" id="UP000179807"/>
    </source>
</evidence>
<dbReference type="Proteomes" id="UP000179807">
    <property type="component" value="Unassembled WGS sequence"/>
</dbReference>
<feature type="domain" description="BEACH-type PH" evidence="2">
    <location>
        <begin position="1744"/>
        <end position="1874"/>
    </location>
</feature>
<dbReference type="RefSeq" id="XP_068357070.1">
    <property type="nucleotide sequence ID" value="XM_068506339.1"/>
</dbReference>
<dbReference type="SUPFAM" id="SSF49899">
    <property type="entry name" value="Concanavalin A-like lectins/glucanases"/>
    <property type="match status" value="1"/>
</dbReference>
<evidence type="ECO:0000259" key="1">
    <source>
        <dbReference type="PROSITE" id="PS50197"/>
    </source>
</evidence>
<organism evidence="3 4">
    <name type="scientific">Tritrichomonas foetus</name>
    <dbReference type="NCBI Taxonomy" id="1144522"/>
    <lineage>
        <taxon>Eukaryota</taxon>
        <taxon>Metamonada</taxon>
        <taxon>Parabasalia</taxon>
        <taxon>Tritrichomonadida</taxon>
        <taxon>Tritrichomonadidae</taxon>
        <taxon>Tritrichomonas</taxon>
    </lineage>
</organism>
<dbReference type="GeneID" id="94841043"/>
<dbReference type="SUPFAM" id="SSF50729">
    <property type="entry name" value="PH domain-like"/>
    <property type="match status" value="1"/>
</dbReference>
<dbReference type="SUPFAM" id="SSF81837">
    <property type="entry name" value="BEACH domain"/>
    <property type="match status" value="1"/>
</dbReference>
<dbReference type="InterPro" id="IPR050865">
    <property type="entry name" value="BEACH_Domain"/>
</dbReference>
<evidence type="ECO:0000313" key="3">
    <source>
        <dbReference type="EMBL" id="OHT03934.1"/>
    </source>
</evidence>
<dbReference type="SUPFAM" id="SSF50978">
    <property type="entry name" value="WD40 repeat-like"/>
    <property type="match status" value="1"/>
</dbReference>
<dbReference type="Pfam" id="PF02138">
    <property type="entry name" value="Beach"/>
    <property type="match status" value="2"/>
</dbReference>
<dbReference type="InterPro" id="IPR023362">
    <property type="entry name" value="PH-BEACH_dom"/>
</dbReference>
<gene>
    <name evidence="3" type="ORF">TRFO_28716</name>
</gene>
<dbReference type="EMBL" id="MLAK01000812">
    <property type="protein sequence ID" value="OHT03934.1"/>
    <property type="molecule type" value="Genomic_DNA"/>
</dbReference>
<dbReference type="PROSITE" id="PS51783">
    <property type="entry name" value="PH_BEACH"/>
    <property type="match status" value="1"/>
</dbReference>
<sequence length="2501" mass="288907">MANSQLRSLNDPVVSILQYSSLNQVSSPQNSDLLNLINQYPLPTFSTKDINNVNSNRQQGLSYANSFKNITYNFPYKKEILLSIIRQKSNIANNINFFSNSDFEIAARLILFSYISWMFKIENSKPEASDVKLILESLGFIARPTNFETVQDAFYYAFILFLSIDYNSNDFSVIISKLRKFLIYTRKSSTKADSFLDYIAGKLIPKNSNSFSESAIQVINLISELVDNYNFKFSTQSAENIIMITSRWLLNFDLTSLRIFGSLVQFISDKTKFQIIEMISNTLKINIDQAEKVPEFKYSTVHTTPLNSPTSIQFCFPETETFIDGFDINHSFNSIETPLSYKNLISPDLLEKVTALCQALHKHPLILNQIFSSIGKCIKSCPENKILPSLAFLVAFFYEIRQASQVSPPAIEFLCVSKLFDPNIISDIYLQHNSTCPQTNIDNSNTDLEKISAFNTLRHFALGIIIEESEISLGSIIGDSSSSPQFIHEMFLRLLDYKPQLLNIFITSKYLLKQFSLIISTLKGLSYEGHHETDLTRLAFLQLISYLISNSDAKKNIFEDMYFMSSYLTFLFDLKVRPLILQQLEDYLKEASQNPQSAIISAISSIIELMRVDLNEDCNSTLIVDLVQMMNRVLEVRPETTKMFSVGCTAIFDAYQNVVCTEKCQEFFKASIEFLIHIYPTLSIGLRYKDVFINVSKILYKENPPYEILEYFIRLMFSDLKATIHTNDKIKHQVMIPVLFEVFEFTEYISDIIDLYDKLLDDTYNIILFNSTNFDKYLLMKFVSTNSEKIKGLFTKIALSSTTVSVVLNYISLLAPIKGQYLPSNLPILLNYMYELLQLSLENQLEVVNLDPSLPFKPLYLNIPKNFTYCAWIYIDKMIPQYFPTLFSAVDEKGRLLELFITLQKIKIQTDPSRNGCSTILDYSLPICQWSLVSISFFEQDDIVKIELNVNGKLVAGNHISKAKMPEGKWKITFCGALKQSINTNNQSLTGPFAIYNQLDNASFNQILNEEQRFFGRNLQEPIYMYQPYSLGPRQKQFSFASILVMKCRLEILCPLFRFIGYTFEDGTEYKDFTDVIFKIFGRFFYFGSSIEESFTYSRGFGIIEQVLLENDPCVLTFDLYLRFYNLLLSFQTEKLKSNLLESILLNMQLWVAAPSCEQIQIQKHWLNVLFPNYLSIINTFLPFTAILNLIVLNYHEKMDSSVITSHFSRKIPDDFNLQESLQIMFHILYIVAMTYFKPQDFALLVSYALKSRSPHLIYHIMNLIKQLIHEFPSPMTPVLEHKKCLALMHSVIKNGGHEISKLMVETIVELHKTHLILDPSLTEHLNIIIREINIDILDHEYLDFMIQIMKNGTPEMFPLCCWIASNLPQGEFEHMLEGIEPSNIYITNKFWSIWPIVLANKSDATFSAEVIRFLASCSKDEWINLFSMIEIVCSLMKKSSSPLKRILVKKFLQTFHKEGIDFLTYDQNVIQLIYNYIFFRDITYDSISCMFSKSPFAELRRSHSLSFTNPKKTKMSEFKRSASLSFRGPVAVDSVINLFEGPDPQIGTYMFGVRFDANGKWIDRDIGTKLLHFLFQAKTPYHMQFKLLVLFFMLHDNEDKRVYDYSRSIIIPDDLKEQLQPLIDLVCFQLQRNKYKNLRIYSSMSENYKENGLNFYDQLPTVSVENEVLSRMKEIRLYSQTCSVLSGRFLSAQIDHYIKSWEKSQRTAFTIIIDSELNREKAWKMLFQSLIIPNTPWQSLSPSNRCLKRDPIQCFGFCPFRMKEGIITDTLSDIKKYYRSTEFKIQDNRFSNCQIITVDSVVDASINITDKEVRFSMLNNKVKRLSLESISKIWRTTVLHRLTAFEIVFDNGISFIVNFPSDSICTEYYDKLVKYSRSLSIPTNEWLCGDISNFEYLMALNLASGRSFNNATQYPIFPWVLSDYSSENLDLSNEAVFRDLSKPSGALNSRKLQSLIEKMSENSSKTGQIYLYFKAMNNNRTVFNFLQRIYPFLNLSKNSKQSLNNIEKVDGISKVNSIEQLNILEKVDNPESVEKKTTRNSSRFNINFDSIKDEYESVLNNLNNNNELIPEFFYCPEFLVSSEPDMENVELPKWASSPMDFIYKNRKALESDYVSNNLHNWIDLIWGYKQRGSNALDNFNTYHPMLYDNALSQNTKDMDDIIKTEVTKVKNGQIPKQLFTLPHERRKKLTDEGIKAFTIRTDIKNVYFSTIYGEKETQFTVCVVDENWKKYLINLFYRDNQFTFDIKQHDFSNSVKFPIKNARFVGCRDNLIVAASQSMVLSSTNQVNHVTKRYLCVAADKNWMLTICADSVIYLFSSKNIEAPKRRLHFYRETPICACVNSEFHVFIIGTKDGILSIYPLEKGSSIRTIDLDQYTPRKVVVTPAWGFIVTYATKIIDAKRSYVIFVHTINGILVRSYTLTAEITAMTAIRSKSGFDYVAVASKLGAVFVCEAYSLTFEKPALRLESPIIMLSYNKKMKALVGVSVDGTIICQSIEILIS</sequence>
<dbReference type="VEuPathDB" id="TrichDB:TRFO_28716"/>
<dbReference type="PROSITE" id="PS50197">
    <property type="entry name" value="BEACH"/>
    <property type="match status" value="1"/>
</dbReference>
<dbReference type="InterPro" id="IPR036322">
    <property type="entry name" value="WD40_repeat_dom_sf"/>
</dbReference>
<evidence type="ECO:0000259" key="2">
    <source>
        <dbReference type="PROSITE" id="PS51783"/>
    </source>
</evidence>
<dbReference type="InterPro" id="IPR000409">
    <property type="entry name" value="BEACH_dom"/>
</dbReference>
<dbReference type="InterPro" id="IPR013320">
    <property type="entry name" value="ConA-like_dom_sf"/>
</dbReference>
<dbReference type="OrthoDB" id="26681at2759"/>
<comment type="caution">
    <text evidence="3">The sequence shown here is derived from an EMBL/GenBank/DDBJ whole genome shotgun (WGS) entry which is preliminary data.</text>
</comment>
<protein>
    <recommendedName>
        <fullName evidence="5">Beige/BEACH domain containing protein</fullName>
    </recommendedName>
</protein>
<dbReference type="PANTHER" id="PTHR13743:SF161">
    <property type="entry name" value="BEIGE_BEACH DOMAIN CONTAINING PROTEIN"/>
    <property type="match status" value="1"/>
</dbReference>
<dbReference type="Gene3D" id="1.10.1540.10">
    <property type="entry name" value="BEACH domain"/>
    <property type="match status" value="1"/>
</dbReference>
<keyword evidence="4" id="KW-1185">Reference proteome</keyword>
<evidence type="ECO:0008006" key="5">
    <source>
        <dbReference type="Google" id="ProtNLM"/>
    </source>
</evidence>
<dbReference type="InterPro" id="IPR036372">
    <property type="entry name" value="BEACH_dom_sf"/>
</dbReference>
<accession>A0A1J4K2H2</accession>